<dbReference type="AlphaFoldDB" id="A0A1X7HE61"/>
<name>A0A1X7HE61_9BACL</name>
<accession>A0A1X7HE61</accession>
<proteinExistence type="predicted"/>
<gene>
    <name evidence="2" type="ORF">SAMN05661091_2716</name>
</gene>
<keyword evidence="3" id="KW-1185">Reference proteome</keyword>
<dbReference type="PANTHER" id="PTHR32432:SF3">
    <property type="entry name" value="ETHANOLAMINE UTILIZATION PROTEIN EUTJ"/>
    <property type="match status" value="1"/>
</dbReference>
<dbReference type="Gene3D" id="3.30.1490.300">
    <property type="match status" value="1"/>
</dbReference>
<dbReference type="InterPro" id="IPR050696">
    <property type="entry name" value="FtsA/MreB"/>
</dbReference>
<dbReference type="RefSeq" id="WP_208919680.1">
    <property type="nucleotide sequence ID" value="NZ_LT840184.1"/>
</dbReference>
<dbReference type="PANTHER" id="PTHR32432">
    <property type="entry name" value="CELL DIVISION PROTEIN FTSA-RELATED"/>
    <property type="match status" value="1"/>
</dbReference>
<dbReference type="Pfam" id="PF11104">
    <property type="entry name" value="PilM_2"/>
    <property type="match status" value="1"/>
</dbReference>
<organism evidence="2 3">
    <name type="scientific">Paenibacillus uliginis N3/975</name>
    <dbReference type="NCBI Taxonomy" id="1313296"/>
    <lineage>
        <taxon>Bacteria</taxon>
        <taxon>Bacillati</taxon>
        <taxon>Bacillota</taxon>
        <taxon>Bacilli</taxon>
        <taxon>Bacillales</taxon>
        <taxon>Paenibacillaceae</taxon>
        <taxon>Paenibacillus</taxon>
    </lineage>
</organism>
<feature type="region of interest" description="Disordered" evidence="1">
    <location>
        <begin position="1"/>
        <end position="30"/>
    </location>
</feature>
<evidence type="ECO:0000313" key="3">
    <source>
        <dbReference type="Proteomes" id="UP000192940"/>
    </source>
</evidence>
<dbReference type="STRING" id="1313296.SAMN05661091_2716"/>
<evidence type="ECO:0000313" key="2">
    <source>
        <dbReference type="EMBL" id="SMF84857.1"/>
    </source>
</evidence>
<dbReference type="InterPro" id="IPR005883">
    <property type="entry name" value="PilM"/>
</dbReference>
<reference evidence="2 3" key="1">
    <citation type="submission" date="2017-04" db="EMBL/GenBank/DDBJ databases">
        <authorList>
            <person name="Afonso C.L."/>
            <person name="Miller P.J."/>
            <person name="Scott M.A."/>
            <person name="Spackman E."/>
            <person name="Goraichik I."/>
            <person name="Dimitrov K.M."/>
            <person name="Suarez D.L."/>
            <person name="Swayne D.E."/>
        </authorList>
    </citation>
    <scope>NUCLEOTIDE SEQUENCE [LARGE SCALE GENOMIC DNA]</scope>
    <source>
        <strain evidence="2 3">N3/975</strain>
    </source>
</reference>
<protein>
    <submittedName>
        <fullName evidence="2">Type IV pilus assembly protein PilM</fullName>
    </submittedName>
</protein>
<dbReference type="Gene3D" id="3.30.420.40">
    <property type="match status" value="2"/>
</dbReference>
<sequence>MIASRRDKANQTRKERPANGLRGSIKGNKSSIPKRKMVSFVIKDHVIRYIDSKKPDFYGVVACGEHFLPSGVIQDGKIVDVDRFRTILRDCVRKWNLKDREVQFLVPDSLVIVRKIEIPTDVQDDEIKGHLYLELGTNIHLPFDNPIFDIDFLGQKEDTKEILLFAAPEDVITEYTQIMKSVNLKPAVADVSSLAIYRLFHKVYGESDHVFPDGSTTLSVQFDLQTVTVSVLSQHKLLLLRQFKMNLSLENWERKIDRHGASVPVWIGEENYLKYEINVMMGEIQRVINFYRTLTQHDDEIEIILLTGDYPDLEGIGQNLQQAFGKAPLLFRNELFDTQSKELITPKYYLALGLSLKGGV</sequence>
<evidence type="ECO:0000256" key="1">
    <source>
        <dbReference type="SAM" id="MobiDB-lite"/>
    </source>
</evidence>
<dbReference type="EMBL" id="LT840184">
    <property type="protein sequence ID" value="SMF84857.1"/>
    <property type="molecule type" value="Genomic_DNA"/>
</dbReference>
<dbReference type="Proteomes" id="UP000192940">
    <property type="component" value="Chromosome I"/>
</dbReference>
<feature type="compositionally biased region" description="Basic and acidic residues" evidence="1">
    <location>
        <begin position="1"/>
        <end position="17"/>
    </location>
</feature>